<evidence type="ECO:0000313" key="3">
    <source>
        <dbReference type="Proteomes" id="UP000008022"/>
    </source>
</evidence>
<name>A0A0E0QFJ6_ORYRU</name>
<dbReference type="Gramene" id="ORUFI08G06590.1">
    <property type="protein sequence ID" value="ORUFI08G06590.1"/>
    <property type="gene ID" value="ORUFI08G06590"/>
</dbReference>
<feature type="region of interest" description="Disordered" evidence="1">
    <location>
        <begin position="146"/>
        <end position="168"/>
    </location>
</feature>
<reference evidence="2" key="2">
    <citation type="submission" date="2015-06" db="UniProtKB">
        <authorList>
            <consortium name="EnsemblPlants"/>
        </authorList>
    </citation>
    <scope>IDENTIFICATION</scope>
</reference>
<sequence length="209" mass="22209">MPSPFTSVLKPGEIDGWEREWWVPQIARQGDSPNYKISTSVSISEHDSIAYQLGGPATALSRLTRPRRRAATEGGTARQASDSIESAGRGRGRGGERRRREGRGSGEAEGRGRRPHEAGGICIKKQISRYECGRLSAKERGRATMAGAAGCSPAPPPQPGGSTAGGSCSGGDKLGLRWSRGGSARLHIFIITKGKRKENATNCPNKSIT</sequence>
<protein>
    <submittedName>
        <fullName evidence="2">Uncharacterized protein</fullName>
    </submittedName>
</protein>
<evidence type="ECO:0000313" key="2">
    <source>
        <dbReference type="EnsemblPlants" id="ORUFI08G06590.1"/>
    </source>
</evidence>
<evidence type="ECO:0000256" key="1">
    <source>
        <dbReference type="SAM" id="MobiDB-lite"/>
    </source>
</evidence>
<feature type="compositionally biased region" description="Basic and acidic residues" evidence="1">
    <location>
        <begin position="93"/>
        <end position="117"/>
    </location>
</feature>
<dbReference type="EnsemblPlants" id="ORUFI08G06590.1">
    <property type="protein sequence ID" value="ORUFI08G06590.1"/>
    <property type="gene ID" value="ORUFI08G06590"/>
</dbReference>
<accession>A0A0E0QFJ6</accession>
<dbReference type="AlphaFoldDB" id="A0A0E0QFJ6"/>
<keyword evidence="3" id="KW-1185">Reference proteome</keyword>
<organism evidence="2 3">
    <name type="scientific">Oryza rufipogon</name>
    <name type="common">Brownbeard rice</name>
    <name type="synonym">Asian wild rice</name>
    <dbReference type="NCBI Taxonomy" id="4529"/>
    <lineage>
        <taxon>Eukaryota</taxon>
        <taxon>Viridiplantae</taxon>
        <taxon>Streptophyta</taxon>
        <taxon>Embryophyta</taxon>
        <taxon>Tracheophyta</taxon>
        <taxon>Spermatophyta</taxon>
        <taxon>Magnoliopsida</taxon>
        <taxon>Liliopsida</taxon>
        <taxon>Poales</taxon>
        <taxon>Poaceae</taxon>
        <taxon>BOP clade</taxon>
        <taxon>Oryzoideae</taxon>
        <taxon>Oryzeae</taxon>
        <taxon>Oryzinae</taxon>
        <taxon>Oryza</taxon>
    </lineage>
</organism>
<dbReference type="HOGENOM" id="CLU_1317310_0_0_1"/>
<reference evidence="3" key="1">
    <citation type="submission" date="2013-06" db="EMBL/GenBank/DDBJ databases">
        <authorList>
            <person name="Zhao Q."/>
        </authorList>
    </citation>
    <scope>NUCLEOTIDE SEQUENCE</scope>
    <source>
        <strain evidence="3">cv. W1943</strain>
    </source>
</reference>
<proteinExistence type="predicted"/>
<dbReference type="Proteomes" id="UP000008022">
    <property type="component" value="Unassembled WGS sequence"/>
</dbReference>
<feature type="region of interest" description="Disordered" evidence="1">
    <location>
        <begin position="55"/>
        <end position="120"/>
    </location>
</feature>